<feature type="coiled-coil region" evidence="4">
    <location>
        <begin position="367"/>
        <end position="409"/>
    </location>
</feature>
<dbReference type="FunCoup" id="W5K5M8">
    <property type="interactions" value="1"/>
</dbReference>
<dbReference type="GeneTree" id="ENSGT00390000009802"/>
<comment type="subcellular location">
    <subcellularLocation>
        <location evidence="1">Cytoplasm</location>
    </subcellularLocation>
</comment>
<dbReference type="STRING" id="7994.ENSAMXP00000002889"/>
<comment type="similarity">
    <text evidence="2">Belongs to the peptidase C65 family. Otulin subfamily.</text>
</comment>
<evidence type="ECO:0000256" key="4">
    <source>
        <dbReference type="SAM" id="Coils"/>
    </source>
</evidence>
<feature type="compositionally biased region" description="Basic and acidic residues" evidence="5">
    <location>
        <begin position="519"/>
        <end position="539"/>
    </location>
</feature>
<feature type="region of interest" description="Disordered" evidence="5">
    <location>
        <begin position="1"/>
        <end position="80"/>
    </location>
</feature>
<proteinExistence type="inferred from homology"/>
<dbReference type="HOGENOM" id="CLU_346797_0_0_1"/>
<evidence type="ECO:0000313" key="7">
    <source>
        <dbReference type="Proteomes" id="UP000018467"/>
    </source>
</evidence>
<dbReference type="GO" id="GO:0005737">
    <property type="term" value="C:cytoplasm"/>
    <property type="evidence" value="ECO:0007669"/>
    <property type="project" value="UniProtKB-SubCell"/>
</dbReference>
<keyword evidence="3" id="KW-0963">Cytoplasm</keyword>
<feature type="compositionally biased region" description="Polar residues" evidence="5">
    <location>
        <begin position="22"/>
        <end position="44"/>
    </location>
</feature>
<organism evidence="6 7">
    <name type="scientific">Astyanax mexicanus</name>
    <name type="common">Blind cave fish</name>
    <name type="synonym">Astyanax fasciatus mexicanus</name>
    <dbReference type="NCBI Taxonomy" id="7994"/>
    <lineage>
        <taxon>Eukaryota</taxon>
        <taxon>Metazoa</taxon>
        <taxon>Chordata</taxon>
        <taxon>Craniata</taxon>
        <taxon>Vertebrata</taxon>
        <taxon>Euteleostomi</taxon>
        <taxon>Actinopterygii</taxon>
        <taxon>Neopterygii</taxon>
        <taxon>Teleostei</taxon>
        <taxon>Ostariophysi</taxon>
        <taxon>Characiformes</taxon>
        <taxon>Characoidei</taxon>
        <taxon>Acestrorhamphidae</taxon>
        <taxon>Acestrorhamphinae</taxon>
        <taxon>Astyanax</taxon>
    </lineage>
</organism>
<dbReference type="PANTHER" id="PTHR33662:SF3">
    <property type="entry name" value="FIBROUS SHEATH CABYR-BINDING PROTEIN-LIKE-RELATED"/>
    <property type="match status" value="1"/>
</dbReference>
<feature type="compositionally biased region" description="Basic and acidic residues" evidence="5">
    <location>
        <begin position="669"/>
        <end position="736"/>
    </location>
</feature>
<keyword evidence="7" id="KW-1185">Reference proteome</keyword>
<reference evidence="7" key="2">
    <citation type="journal article" date="2014" name="Nat. Commun.">
        <title>The cavefish genome reveals candidate genes for eye loss.</title>
        <authorList>
            <person name="McGaugh S.E."/>
            <person name="Gross J.B."/>
            <person name="Aken B."/>
            <person name="Blin M."/>
            <person name="Borowsky R."/>
            <person name="Chalopin D."/>
            <person name="Hinaux H."/>
            <person name="Jeffery W.R."/>
            <person name="Keene A."/>
            <person name="Ma L."/>
            <person name="Minx P."/>
            <person name="Murphy D."/>
            <person name="O'Quin K.E."/>
            <person name="Retaux S."/>
            <person name="Rohner N."/>
            <person name="Searle S.M."/>
            <person name="Stahl B.A."/>
            <person name="Tabin C."/>
            <person name="Volff J.N."/>
            <person name="Yoshizawa M."/>
            <person name="Warren W.C."/>
        </authorList>
    </citation>
    <scope>NUCLEOTIDE SEQUENCE [LARGE SCALE GENOMIC DNA]</scope>
    <source>
        <strain evidence="7">female</strain>
    </source>
</reference>
<keyword evidence="4" id="KW-0175">Coiled coil</keyword>
<feature type="compositionally biased region" description="Polar residues" evidence="5">
    <location>
        <begin position="571"/>
        <end position="583"/>
    </location>
</feature>
<dbReference type="InterPro" id="IPR023236">
    <property type="entry name" value="OTULINL"/>
</dbReference>
<dbReference type="Pfam" id="PF16218">
    <property type="entry name" value="Peptidase_C101"/>
    <property type="match status" value="1"/>
</dbReference>
<reference evidence="6" key="4">
    <citation type="submission" date="2025-09" db="UniProtKB">
        <authorList>
            <consortium name="Ensembl"/>
        </authorList>
    </citation>
    <scope>IDENTIFICATION</scope>
</reference>
<feature type="compositionally biased region" description="Basic and acidic residues" evidence="5">
    <location>
        <begin position="437"/>
        <end position="464"/>
    </location>
</feature>
<dbReference type="InParanoid" id="W5K5M8"/>
<feature type="region of interest" description="Disordered" evidence="5">
    <location>
        <begin position="437"/>
        <end position="556"/>
    </location>
</feature>
<dbReference type="InterPro" id="IPR023235">
    <property type="entry name" value="FAM105"/>
</dbReference>
<dbReference type="PRINTS" id="PR02055">
    <property type="entry name" value="PROTEINF105"/>
</dbReference>
<dbReference type="Ensembl" id="ENSAMXT00000002889.2">
    <property type="protein sequence ID" value="ENSAMXP00000002889.2"/>
    <property type="gene ID" value="ENSAMXG00000002822.2"/>
</dbReference>
<protein>
    <submittedName>
        <fullName evidence="6">Calponin homology domain-containing protein DDB_G0272472-like</fullName>
    </submittedName>
</protein>
<accession>W5K5M8</accession>
<reference evidence="6" key="3">
    <citation type="submission" date="2025-08" db="UniProtKB">
        <authorList>
            <consortium name="Ensembl"/>
        </authorList>
    </citation>
    <scope>IDENTIFICATION</scope>
</reference>
<evidence type="ECO:0000256" key="5">
    <source>
        <dbReference type="SAM" id="MobiDB-lite"/>
    </source>
</evidence>
<feature type="compositionally biased region" description="Polar residues" evidence="5">
    <location>
        <begin position="615"/>
        <end position="636"/>
    </location>
</feature>
<dbReference type="Bgee" id="ENSAMXG00000002822">
    <property type="expression patterns" value="Expressed in muscle tissue and 12 other cell types or tissues"/>
</dbReference>
<evidence type="ECO:0000256" key="1">
    <source>
        <dbReference type="ARBA" id="ARBA00004496"/>
    </source>
</evidence>
<sequence length="1089" mass="118429">MGNSCCPPSNPCDHTVDETKGLLSSSESKNSTKAEGTGEVNFNSAEVAAEESKSDEVVNSQEVVTDQPTAVTKPEQAQSSYSATINFLHTEVSLAAIASQSSSSEAQKEPENATVEIEETKNDAGIEEIVTAESVNAPIETVPAEGMEEPKVHMTDVIVKVEVPADTKEASSEVSEEELQKLVAAVDVKNVAAPMAAKGEEQEEATAVAGEKMAAEVDVQKETTAVTGEKVEADVDVQKEAAPVTGEKVEADVDVQKEAAPVAGEKVEADVDVQKEAAPVAGEKVEAEVDIQKEAATVAVEKVAAEVQVQREAAAVAVEKVAAEVQVAAQKVAAEVQVQREATAVAAQKEAEELDVQKVASAVAAQKETAEVEVQNVTAAADDQKEAAIEEVQKEAAVVEVQKEAAVVEVQKEAAVVEVQKEAAVVEVQKKVSEVEVKKVAADEDEQKEPAEVNIEKKAAEEKPIPPVDDLIEKHEHLAPSAGAQNNKKAETSVRENGDAEPQKSSPDSSREPVPAKVITEEPAEKPTNKVEDKHEEHIAAATAEGKGDGLPSETQEHCGVVTSLAAEISSDVTPHTVENGQGDSLKDESQPNVDAALVLEIPQETKPVQKTLEETSSIETKAQLSETTANVSSFVEQVEKSEPPHAAADQEKSAEGLPNGLDSSTPVEKTESTEAHGDAVHVESVEPTEREAITLDEHVQKAEEPEHLLSEKEKAEPTLQEPVEKEHTESHKGQKGEIILSSSHAVEVALIPVSEKFSEVEEELQEVEDLYRGAEEIEKDLPKEKQSKPLLEFTIPGVEERCSLAAAVDILAYSEREWKGNTAKSTLIRKGYSEMSCSFNGLRRVRGDNYCALRATLFQVLATTTQTPAWLQKEDFTSLPEKLEAQEHLIGGWRFPAECGRVGEKENSVEKLKHYMELLQKRWQAAVESVSLEERQHLCERVFQSGEEEYGLLEVLKFLMLATAVELHGQMMAGQEVPVFCWLLFARDTSETPKTLLNNHLSQVGFSGGLEQVEMFLLGYALQHTIQTFRLYKMDTEEFVTHYPDDHKQDWPCVCIVTEDDRHYNVPIRKQAQHQLNHDLSVPWPNLS</sequence>
<dbReference type="Proteomes" id="UP000018467">
    <property type="component" value="Unassembled WGS sequence"/>
</dbReference>
<dbReference type="PANTHER" id="PTHR33662">
    <property type="entry name" value="OTU DEUBIQUITINASE WITH LINEAR LINKAGE-SPECIFICITY A-RELATED"/>
    <property type="match status" value="1"/>
</dbReference>
<evidence type="ECO:0000256" key="3">
    <source>
        <dbReference type="ARBA" id="ARBA00022490"/>
    </source>
</evidence>
<feature type="compositionally biased region" description="Basic and acidic residues" evidence="5">
    <location>
        <begin position="488"/>
        <end position="502"/>
    </location>
</feature>
<feature type="region of interest" description="Disordered" evidence="5">
    <location>
        <begin position="98"/>
        <end position="126"/>
    </location>
</feature>
<dbReference type="eggNOG" id="ENOG502QTB8">
    <property type="taxonomic scope" value="Eukaryota"/>
</dbReference>
<name>W5K5M8_ASTMX</name>
<dbReference type="GO" id="GO:1990108">
    <property type="term" value="P:protein linear deubiquitination"/>
    <property type="evidence" value="ECO:0007669"/>
    <property type="project" value="TreeGrafter"/>
</dbReference>
<feature type="compositionally biased region" description="Polar residues" evidence="5">
    <location>
        <begin position="57"/>
        <end position="80"/>
    </location>
</feature>
<dbReference type="AlphaFoldDB" id="W5K5M8"/>
<feature type="region of interest" description="Disordered" evidence="5">
    <location>
        <begin position="568"/>
        <end position="736"/>
    </location>
</feature>
<dbReference type="GO" id="GO:0004843">
    <property type="term" value="F:cysteine-type deubiquitinase activity"/>
    <property type="evidence" value="ECO:0007669"/>
    <property type="project" value="TreeGrafter"/>
</dbReference>
<evidence type="ECO:0000256" key="2">
    <source>
        <dbReference type="ARBA" id="ARBA00010267"/>
    </source>
</evidence>
<evidence type="ECO:0000313" key="6">
    <source>
        <dbReference type="Ensembl" id="ENSAMXP00000002889.2"/>
    </source>
</evidence>
<feature type="compositionally biased region" description="Basic and acidic residues" evidence="5">
    <location>
        <begin position="638"/>
        <end position="655"/>
    </location>
</feature>
<dbReference type="PRINTS" id="PR02056">
    <property type="entry name" value="PROTEINF105A"/>
</dbReference>
<reference evidence="7" key="1">
    <citation type="submission" date="2013-03" db="EMBL/GenBank/DDBJ databases">
        <authorList>
            <person name="Jeffery W."/>
            <person name="Warren W."/>
            <person name="Wilson R.K."/>
        </authorList>
    </citation>
    <scope>NUCLEOTIDE SEQUENCE</scope>
    <source>
        <strain evidence="7">female</strain>
    </source>
</reference>